<dbReference type="PRINTS" id="PR00781">
    <property type="entry name" value="LIPOSIGPTASE"/>
</dbReference>
<dbReference type="UniPathway" id="UPA00665"/>
<keyword evidence="6 9" id="KW-0378">Hydrolase</keyword>
<feature type="transmembrane region" description="Helical" evidence="9">
    <location>
        <begin position="64"/>
        <end position="86"/>
    </location>
</feature>
<dbReference type="GO" id="GO:0005886">
    <property type="term" value="C:plasma membrane"/>
    <property type="evidence" value="ECO:0007669"/>
    <property type="project" value="UniProtKB-SubCell"/>
</dbReference>
<protein>
    <recommendedName>
        <fullName evidence="9">Lipoprotein signal peptidase</fullName>
        <ecNumber evidence="9">3.4.23.36</ecNumber>
    </recommendedName>
    <alternativeName>
        <fullName evidence="9">Prolipoprotein signal peptidase</fullName>
    </alternativeName>
    <alternativeName>
        <fullName evidence="9">Signal peptidase II</fullName>
        <shortName evidence="9">SPase II</shortName>
    </alternativeName>
</protein>
<keyword evidence="8 9" id="KW-0472">Membrane</keyword>
<keyword evidence="2 9" id="KW-1003">Cell membrane</keyword>
<feature type="active site" evidence="9">
    <location>
        <position position="168"/>
    </location>
</feature>
<dbReference type="PANTHER" id="PTHR33695">
    <property type="entry name" value="LIPOPROTEIN SIGNAL PEPTIDASE"/>
    <property type="match status" value="1"/>
</dbReference>
<dbReference type="AlphaFoldDB" id="A0A4Q4KKS4"/>
<evidence type="ECO:0000256" key="1">
    <source>
        <dbReference type="ARBA" id="ARBA00006139"/>
    </source>
</evidence>
<evidence type="ECO:0000256" key="4">
    <source>
        <dbReference type="ARBA" id="ARBA00022692"/>
    </source>
</evidence>
<feature type="transmembrane region" description="Helical" evidence="9">
    <location>
        <begin position="98"/>
        <end position="119"/>
    </location>
</feature>
<keyword evidence="7 9" id="KW-1133">Transmembrane helix</keyword>
<evidence type="ECO:0000256" key="6">
    <source>
        <dbReference type="ARBA" id="ARBA00022801"/>
    </source>
</evidence>
<evidence type="ECO:0000256" key="5">
    <source>
        <dbReference type="ARBA" id="ARBA00022750"/>
    </source>
</evidence>
<comment type="function">
    <text evidence="9">This protein specifically catalyzes the removal of signal peptides from prolipoproteins.</text>
</comment>
<dbReference type="Pfam" id="PF01252">
    <property type="entry name" value="Peptidase_A8"/>
    <property type="match status" value="1"/>
</dbReference>
<name>A0A4Q4KKS4_9FLAO</name>
<sequence>MRKRYLITFGIVLFILVIDQVIKFWIKTSFAFDDPSVPLIGEWLQLNFVENQGMAFGTQLGGGMWGKLTLSIFRVVMIGAIIYYILKQIKKPDVKLEFLIVSAMVLAGAAGNLFDSMFYDFIFRDYFDPCISYNQVEGSGIFSECSYFGYTEMVEVRHRGFLFGNVVDMFQFNVIWPSWVPWLGGGQVFPAIWNVADFAISCGMILVLLRQKIYFPKEKTSKE</sequence>
<comment type="caution">
    <text evidence="11">The sequence shown here is derived from an EMBL/GenBank/DDBJ whole genome shotgun (WGS) entry which is preliminary data.</text>
</comment>
<dbReference type="Proteomes" id="UP000293952">
    <property type="component" value="Unassembled WGS sequence"/>
</dbReference>
<dbReference type="RefSeq" id="WP_130093414.1">
    <property type="nucleotide sequence ID" value="NZ_SETE01000003.1"/>
</dbReference>
<dbReference type="GO" id="GO:0006508">
    <property type="term" value="P:proteolysis"/>
    <property type="evidence" value="ECO:0007669"/>
    <property type="project" value="UniProtKB-KW"/>
</dbReference>
<feature type="active site" evidence="9">
    <location>
        <position position="197"/>
    </location>
</feature>
<dbReference type="OrthoDB" id="9810259at2"/>
<evidence type="ECO:0000313" key="12">
    <source>
        <dbReference type="Proteomes" id="UP000293952"/>
    </source>
</evidence>
<dbReference type="PANTHER" id="PTHR33695:SF1">
    <property type="entry name" value="LIPOPROTEIN SIGNAL PEPTIDASE"/>
    <property type="match status" value="1"/>
</dbReference>
<evidence type="ECO:0000313" key="11">
    <source>
        <dbReference type="EMBL" id="RYM33973.1"/>
    </source>
</evidence>
<keyword evidence="11" id="KW-0449">Lipoprotein</keyword>
<reference evidence="11 12" key="1">
    <citation type="submission" date="2019-02" db="EMBL/GenBank/DDBJ databases">
        <title>Genome sequence of the sea-ice species Brumimicrobium glaciale.</title>
        <authorList>
            <person name="Bowman J.P."/>
        </authorList>
    </citation>
    <scope>NUCLEOTIDE SEQUENCE [LARGE SCALE GENOMIC DNA]</scope>
    <source>
        <strain evidence="11 12">IC156</strain>
    </source>
</reference>
<dbReference type="InterPro" id="IPR001872">
    <property type="entry name" value="Peptidase_A8"/>
</dbReference>
<comment type="pathway">
    <text evidence="9">Protein modification; lipoprotein biosynthesis (signal peptide cleavage).</text>
</comment>
<keyword evidence="3 9" id="KW-0645">Protease</keyword>
<organism evidence="11 12">
    <name type="scientific">Brumimicrobium glaciale</name>
    <dbReference type="NCBI Taxonomy" id="200475"/>
    <lineage>
        <taxon>Bacteria</taxon>
        <taxon>Pseudomonadati</taxon>
        <taxon>Bacteroidota</taxon>
        <taxon>Flavobacteriia</taxon>
        <taxon>Flavobacteriales</taxon>
        <taxon>Crocinitomicaceae</taxon>
        <taxon>Brumimicrobium</taxon>
    </lineage>
</organism>
<comment type="similarity">
    <text evidence="1 9 10">Belongs to the peptidase A8 family.</text>
</comment>
<dbReference type="EMBL" id="SETE01000003">
    <property type="protein sequence ID" value="RYM33973.1"/>
    <property type="molecule type" value="Genomic_DNA"/>
</dbReference>
<dbReference type="EC" id="3.4.23.36" evidence="9"/>
<keyword evidence="5 9" id="KW-0064">Aspartyl protease</keyword>
<evidence type="ECO:0000256" key="3">
    <source>
        <dbReference type="ARBA" id="ARBA00022670"/>
    </source>
</evidence>
<evidence type="ECO:0000256" key="2">
    <source>
        <dbReference type="ARBA" id="ARBA00022475"/>
    </source>
</evidence>
<keyword evidence="4 9" id="KW-0812">Transmembrane</keyword>
<evidence type="ECO:0000256" key="10">
    <source>
        <dbReference type="RuleBase" id="RU004181"/>
    </source>
</evidence>
<evidence type="ECO:0000256" key="9">
    <source>
        <dbReference type="HAMAP-Rule" id="MF_00161"/>
    </source>
</evidence>
<comment type="subcellular location">
    <subcellularLocation>
        <location evidence="9">Cell membrane</location>
        <topology evidence="9">Multi-pass membrane protein</topology>
    </subcellularLocation>
</comment>
<dbReference type="HAMAP" id="MF_00161">
    <property type="entry name" value="LspA"/>
    <property type="match status" value="1"/>
</dbReference>
<dbReference type="GO" id="GO:0004190">
    <property type="term" value="F:aspartic-type endopeptidase activity"/>
    <property type="evidence" value="ECO:0007669"/>
    <property type="project" value="UniProtKB-UniRule"/>
</dbReference>
<proteinExistence type="inferred from homology"/>
<gene>
    <name evidence="9" type="primary">lspA</name>
    <name evidence="11" type="ORF">ERX46_08380</name>
</gene>
<comment type="catalytic activity">
    <reaction evidence="9">
        <text>Release of signal peptides from bacterial membrane prolipoproteins. Hydrolyzes -Xaa-Yaa-Zaa-|-(S,diacylglyceryl)Cys-, in which Xaa is hydrophobic (preferably Leu), and Yaa (Ala or Ser) and Zaa (Gly or Ala) have small, neutral side chains.</text>
        <dbReference type="EC" id="3.4.23.36"/>
    </reaction>
</comment>
<feature type="transmembrane region" description="Helical" evidence="9">
    <location>
        <begin position="191"/>
        <end position="209"/>
    </location>
</feature>
<feature type="transmembrane region" description="Helical" evidence="9">
    <location>
        <begin position="5"/>
        <end position="26"/>
    </location>
</feature>
<keyword evidence="12" id="KW-1185">Reference proteome</keyword>
<accession>A0A4Q4KKS4</accession>
<evidence type="ECO:0000256" key="8">
    <source>
        <dbReference type="ARBA" id="ARBA00023136"/>
    </source>
</evidence>
<evidence type="ECO:0000256" key="7">
    <source>
        <dbReference type="ARBA" id="ARBA00022989"/>
    </source>
</evidence>